<gene>
    <name evidence="2" type="ORF">GCM10008025_37500</name>
</gene>
<organism evidence="2 3">
    <name type="scientific">Ornithinibacillus halotolerans</name>
    <dbReference type="NCBI Taxonomy" id="1274357"/>
    <lineage>
        <taxon>Bacteria</taxon>
        <taxon>Bacillati</taxon>
        <taxon>Bacillota</taxon>
        <taxon>Bacilli</taxon>
        <taxon>Bacillales</taxon>
        <taxon>Bacillaceae</taxon>
        <taxon>Ornithinibacillus</taxon>
    </lineage>
</organism>
<dbReference type="AlphaFoldDB" id="A0A916SDH0"/>
<dbReference type="EMBL" id="BMEY01000029">
    <property type="protein sequence ID" value="GGA91473.1"/>
    <property type="molecule type" value="Genomic_DNA"/>
</dbReference>
<comment type="caution">
    <text evidence="2">The sequence shown here is derived from an EMBL/GenBank/DDBJ whole genome shotgun (WGS) entry which is preliminary data.</text>
</comment>
<dbReference type="Proteomes" id="UP000613512">
    <property type="component" value="Unassembled WGS sequence"/>
</dbReference>
<sequence length="90" mass="10327">MWSYGQTVLINDIKNSKFFEGEIAPKHEYGSILGVPIKIGDEVFGVLNIQSEHKNGFTHDDERSIRFYADMCALAHYYDRININKKEGDS</sequence>
<name>A0A916SDH0_9BACI</name>
<protein>
    <recommendedName>
        <fullName evidence="1">GAF domain-containing protein</fullName>
    </recommendedName>
</protein>
<feature type="domain" description="GAF" evidence="1">
    <location>
        <begin position="5"/>
        <end position="75"/>
    </location>
</feature>
<dbReference type="SUPFAM" id="SSF55781">
    <property type="entry name" value="GAF domain-like"/>
    <property type="match status" value="1"/>
</dbReference>
<dbReference type="Pfam" id="PF13185">
    <property type="entry name" value="GAF_2"/>
    <property type="match status" value="1"/>
</dbReference>
<dbReference type="InterPro" id="IPR029016">
    <property type="entry name" value="GAF-like_dom_sf"/>
</dbReference>
<reference evidence="2" key="1">
    <citation type="journal article" date="2014" name="Int. J. Syst. Evol. Microbiol.">
        <title>Complete genome sequence of Corynebacterium casei LMG S-19264T (=DSM 44701T), isolated from a smear-ripened cheese.</title>
        <authorList>
            <consortium name="US DOE Joint Genome Institute (JGI-PGF)"/>
            <person name="Walter F."/>
            <person name="Albersmeier A."/>
            <person name="Kalinowski J."/>
            <person name="Ruckert C."/>
        </authorList>
    </citation>
    <scope>NUCLEOTIDE SEQUENCE</scope>
    <source>
        <strain evidence="2">CGMCC 1.12408</strain>
    </source>
</reference>
<dbReference type="InterPro" id="IPR003018">
    <property type="entry name" value="GAF"/>
</dbReference>
<evidence type="ECO:0000259" key="1">
    <source>
        <dbReference type="Pfam" id="PF13185"/>
    </source>
</evidence>
<evidence type="ECO:0000313" key="2">
    <source>
        <dbReference type="EMBL" id="GGA91473.1"/>
    </source>
</evidence>
<keyword evidence="3" id="KW-1185">Reference proteome</keyword>
<accession>A0A916SDH0</accession>
<reference evidence="2" key="2">
    <citation type="submission" date="2020-09" db="EMBL/GenBank/DDBJ databases">
        <authorList>
            <person name="Sun Q."/>
            <person name="Zhou Y."/>
        </authorList>
    </citation>
    <scope>NUCLEOTIDE SEQUENCE</scope>
    <source>
        <strain evidence="2">CGMCC 1.12408</strain>
    </source>
</reference>
<evidence type="ECO:0000313" key="3">
    <source>
        <dbReference type="Proteomes" id="UP000613512"/>
    </source>
</evidence>
<dbReference type="Gene3D" id="3.30.450.40">
    <property type="match status" value="1"/>
</dbReference>
<proteinExistence type="predicted"/>